<dbReference type="InterPro" id="IPR049031">
    <property type="entry name" value="T2SSK_SAM-like_1st"/>
</dbReference>
<dbReference type="SUPFAM" id="SSF54523">
    <property type="entry name" value="Pili subunits"/>
    <property type="match status" value="1"/>
</dbReference>
<reference evidence="14 15" key="1">
    <citation type="journal article" date="2018" name="Int. J. Syst. Evol. Microbiol.">
        <title>Uliginosibacterium sediminicola sp. nov., isolated from freshwater sediment.</title>
        <authorList>
            <person name="Hwang W.M."/>
            <person name="Kim S.M."/>
            <person name="Kang K."/>
            <person name="Ahn T.Y."/>
        </authorList>
    </citation>
    <scope>NUCLEOTIDE SEQUENCE [LARGE SCALE GENOMIC DNA]</scope>
    <source>
        <strain evidence="14 15">M1-21</strain>
    </source>
</reference>
<comment type="subcellular location">
    <subcellularLocation>
        <location evidence="1 10">Cell inner membrane</location>
    </subcellularLocation>
</comment>
<dbReference type="InterPro" id="IPR045584">
    <property type="entry name" value="Pilin-like"/>
</dbReference>
<comment type="similarity">
    <text evidence="2 10">Belongs to the GSP K family.</text>
</comment>
<keyword evidence="4 10" id="KW-1003">Cell membrane</keyword>
<dbReference type="Pfam" id="PF03934">
    <property type="entry name" value="T2SSK"/>
    <property type="match status" value="1"/>
</dbReference>
<dbReference type="RefSeq" id="WP_345921038.1">
    <property type="nucleotide sequence ID" value="NZ_JBDIVE010000011.1"/>
</dbReference>
<evidence type="ECO:0000256" key="5">
    <source>
        <dbReference type="ARBA" id="ARBA00022519"/>
    </source>
</evidence>
<keyword evidence="5 10" id="KW-0997">Cell inner membrane</keyword>
<dbReference type="InterPro" id="IPR049179">
    <property type="entry name" value="T2SSK_SAM-like_2nd"/>
</dbReference>
<dbReference type="EMBL" id="JBDIVE010000011">
    <property type="protein sequence ID" value="MEN3070264.1"/>
    <property type="molecule type" value="Genomic_DNA"/>
</dbReference>
<dbReference type="PIRSF" id="PIRSF002786">
    <property type="entry name" value="XcpX"/>
    <property type="match status" value="1"/>
</dbReference>
<dbReference type="InterPro" id="IPR038072">
    <property type="entry name" value="GspK_central_sf"/>
</dbReference>
<gene>
    <name evidence="14" type="primary">gspK</name>
    <name evidence="14" type="ORF">ABDB84_17400</name>
</gene>
<name>A0ABU9Z2E5_9RHOO</name>
<feature type="domain" description="T2SS protein K second SAM-like" evidence="12">
    <location>
        <begin position="225"/>
        <end position="282"/>
    </location>
</feature>
<feature type="transmembrane region" description="Helical" evidence="11">
    <location>
        <begin position="21"/>
        <end position="41"/>
    </location>
</feature>
<evidence type="ECO:0000313" key="15">
    <source>
        <dbReference type="Proteomes" id="UP001410394"/>
    </source>
</evidence>
<evidence type="ECO:0000259" key="13">
    <source>
        <dbReference type="Pfam" id="PF21687"/>
    </source>
</evidence>
<keyword evidence="7" id="KW-0653">Protein transport</keyword>
<keyword evidence="6 11" id="KW-0812">Transmembrane</keyword>
<protein>
    <recommendedName>
        <fullName evidence="10">Type II secretion system protein K</fullName>
    </recommendedName>
</protein>
<dbReference type="Gene3D" id="1.10.40.60">
    <property type="entry name" value="EpsJ-like"/>
    <property type="match status" value="2"/>
</dbReference>
<organism evidence="14 15">
    <name type="scientific">Uliginosibacterium sediminicola</name>
    <dbReference type="NCBI Taxonomy" id="2024550"/>
    <lineage>
        <taxon>Bacteria</taxon>
        <taxon>Pseudomonadati</taxon>
        <taxon>Pseudomonadota</taxon>
        <taxon>Betaproteobacteria</taxon>
        <taxon>Rhodocyclales</taxon>
        <taxon>Zoogloeaceae</taxon>
        <taxon>Uliginosibacterium</taxon>
    </lineage>
</organism>
<dbReference type="Proteomes" id="UP001410394">
    <property type="component" value="Unassembled WGS sequence"/>
</dbReference>
<dbReference type="Pfam" id="PF21687">
    <property type="entry name" value="T2SSK_1st"/>
    <property type="match status" value="1"/>
</dbReference>
<dbReference type="PANTHER" id="PTHR38831:SF1">
    <property type="entry name" value="TYPE II SECRETION SYSTEM PROTEIN K-RELATED"/>
    <property type="match status" value="1"/>
</dbReference>
<keyword evidence="9 10" id="KW-0472">Membrane</keyword>
<proteinExistence type="inferred from homology"/>
<dbReference type="PANTHER" id="PTHR38831">
    <property type="entry name" value="TYPE II SECRETION SYSTEM PROTEIN K"/>
    <property type="match status" value="1"/>
</dbReference>
<evidence type="ECO:0000256" key="9">
    <source>
        <dbReference type="ARBA" id="ARBA00023136"/>
    </source>
</evidence>
<evidence type="ECO:0000256" key="10">
    <source>
        <dbReference type="PIRNR" id="PIRNR002786"/>
    </source>
</evidence>
<evidence type="ECO:0000259" key="12">
    <source>
        <dbReference type="Pfam" id="PF03934"/>
    </source>
</evidence>
<dbReference type="SUPFAM" id="SSF158544">
    <property type="entry name" value="GspK insert domain-like"/>
    <property type="match status" value="1"/>
</dbReference>
<evidence type="ECO:0000256" key="1">
    <source>
        <dbReference type="ARBA" id="ARBA00004533"/>
    </source>
</evidence>
<keyword evidence="15" id="KW-1185">Reference proteome</keyword>
<evidence type="ECO:0000313" key="14">
    <source>
        <dbReference type="EMBL" id="MEN3070264.1"/>
    </source>
</evidence>
<dbReference type="Gene3D" id="3.30.1300.30">
    <property type="entry name" value="GSPII I/J protein-like"/>
    <property type="match status" value="1"/>
</dbReference>
<evidence type="ECO:0000256" key="6">
    <source>
        <dbReference type="ARBA" id="ARBA00022692"/>
    </source>
</evidence>
<comment type="caution">
    <text evidence="14">The sequence shown here is derived from an EMBL/GenBank/DDBJ whole genome shotgun (WGS) entry which is preliminary data.</text>
</comment>
<dbReference type="InterPro" id="IPR005628">
    <property type="entry name" value="GspK"/>
</dbReference>
<keyword evidence="8 11" id="KW-1133">Transmembrane helix</keyword>
<evidence type="ECO:0000256" key="2">
    <source>
        <dbReference type="ARBA" id="ARBA00007246"/>
    </source>
</evidence>
<dbReference type="NCBIfam" id="NF037980">
    <property type="entry name" value="T2SS_GspK"/>
    <property type="match status" value="1"/>
</dbReference>
<evidence type="ECO:0000256" key="7">
    <source>
        <dbReference type="ARBA" id="ARBA00022927"/>
    </source>
</evidence>
<evidence type="ECO:0000256" key="4">
    <source>
        <dbReference type="ARBA" id="ARBA00022475"/>
    </source>
</evidence>
<keyword evidence="3 10" id="KW-0813">Transport</keyword>
<evidence type="ECO:0000256" key="3">
    <source>
        <dbReference type="ARBA" id="ARBA00022448"/>
    </source>
</evidence>
<sequence length="321" mass="35145">MSAISNASSRCTKPPRQRGAALLMAILTVALIALISSAIVAEHGAAIEQLGGRSDQAQARWLARAAGDWIRNVLEFDQKRTGNVDHLREEWSIPVSNLPIDEEGRVSGEIIDQSGRFNINTLVVQGVRDPAQQAIFERLLEALDVSPKQAESLVDAVTDWIDTDSEPLARGAEAAWYAGQQQKIMPPNAPIISIKELLAVSGMTPQLLERLRPHIAALPAEATRINVNTASAEVLSAFVSNLSLATARQIVLTRANKYFRNVADFTGQLPASSSYNAAQFDVQSLYFMATGRARWGDATTHMQILLRRNLPRPDIIYETIL</sequence>
<feature type="domain" description="T2SS protein K first SAM-like" evidence="13">
    <location>
        <begin position="115"/>
        <end position="220"/>
    </location>
</feature>
<accession>A0ABU9Z2E5</accession>
<evidence type="ECO:0000256" key="11">
    <source>
        <dbReference type="SAM" id="Phobius"/>
    </source>
</evidence>
<evidence type="ECO:0000256" key="8">
    <source>
        <dbReference type="ARBA" id="ARBA00022989"/>
    </source>
</evidence>